<evidence type="ECO:0000256" key="10">
    <source>
        <dbReference type="ARBA" id="ARBA00023242"/>
    </source>
</evidence>
<dbReference type="PANTHER" id="PTHR47162:SF10">
    <property type="entry name" value="METHYL-CPG-BINDING DOMAIN-CONTAINING PROTEIN 9 ISOFORM X1"/>
    <property type="match status" value="1"/>
</dbReference>
<dbReference type="STRING" id="79200.A0A166E927"/>
<keyword evidence="6" id="KW-0805">Transcription regulation</keyword>
<evidence type="ECO:0000256" key="5">
    <source>
        <dbReference type="ARBA" id="ARBA00022833"/>
    </source>
</evidence>
<evidence type="ECO:0000256" key="11">
    <source>
        <dbReference type="PROSITE-ProRule" id="PRU00035"/>
    </source>
</evidence>
<feature type="compositionally biased region" description="Basic residues" evidence="13">
    <location>
        <begin position="2434"/>
        <end position="2444"/>
    </location>
</feature>
<keyword evidence="10" id="KW-0539">Nucleus</keyword>
<dbReference type="InterPro" id="IPR019786">
    <property type="entry name" value="Zinc_finger_PHD-type_CS"/>
</dbReference>
<evidence type="ECO:0000313" key="16">
    <source>
        <dbReference type="EMBL" id="KZN06256.1"/>
    </source>
</evidence>
<feature type="domain" description="Bromo" evidence="14">
    <location>
        <begin position="1567"/>
        <end position="1618"/>
    </location>
</feature>
<dbReference type="Gene3D" id="3.30.40.10">
    <property type="entry name" value="Zinc/RING finger domain, C3HC4 (zinc finger)"/>
    <property type="match status" value="1"/>
</dbReference>
<dbReference type="CDD" id="cd15489">
    <property type="entry name" value="PHD_SF"/>
    <property type="match status" value="1"/>
</dbReference>
<evidence type="ECO:0000256" key="9">
    <source>
        <dbReference type="ARBA" id="ARBA00023163"/>
    </source>
</evidence>
<dbReference type="PROSITE" id="PS50014">
    <property type="entry name" value="BROMODOMAIN_2"/>
    <property type="match status" value="1"/>
</dbReference>
<feature type="compositionally biased region" description="Basic and acidic residues" evidence="13">
    <location>
        <begin position="2422"/>
        <end position="2433"/>
    </location>
</feature>
<dbReference type="InterPro" id="IPR001487">
    <property type="entry name" value="Bromodomain"/>
</dbReference>
<evidence type="ECO:0000256" key="7">
    <source>
        <dbReference type="ARBA" id="ARBA00023117"/>
    </source>
</evidence>
<dbReference type="Pfam" id="PF15613">
    <property type="entry name" value="WSD"/>
    <property type="match status" value="1"/>
</dbReference>
<sequence length="2444" mass="272098">MERGKSVFVFDLNESPPPAASPVEKNGGGGGGRVCGSCRKAAGEVEGEMQACVRCGKCFHMKCMGTKHKVDDWKCFGCLFAGNGAGGSGSGSSSNAEKAGAGGAERLLDMNAPPPPDEEEVQFLGVSYGGASLGIHRQPEQYDQRMQASCDTSVPHHTVSGHSFNTPASYLQSLHMGSGIYFQKPSQCATDDAMSMYEAPLHHRLNHNRMPGNADTRFKPDAILETSHHERPVLTPASDRAKEIYLQDLKDFVLGKKGVLGDGWYVEFYYYPVRCKTLPIYFAPGGRRFESVSAVAIYLGLIPNAHALEADSRGDGVTLSEKGHKGKESKVFLGVDTSRAAKNIQQEFLGEKSSLSAEIINADVRRLTQSIRSPQLDKIKIDDPEHQKFCEGFPVQFEDLYIIHAGKVDQRNSYHDSGHIWPVGYKSCWHDQITGSVFVSDVLEGGDDGPLFKVQRYPCTEQYIPSCSTVVCKRSESDNSISEANDEEYTSMQMLLTEHAPPCLDDNLLSGTPAFKDPSCQEVNRKTSSDWHPQRSRNETSYCAGPGDCIGKFMVEGKSSSSVWEKVASTFLTACREAFKKTGVLQFWCGHNVDRSYFKAIKNADLLSKFSRSCGPVNIPHSFESIEDFNASSEMLKKWLQQDRFGLDLEFVQELLEQLPEVRNCPGYIFLDKRSPKSILQTVGTGFLVAKRMSDAPVKKKSTTFIKTCEARKKKAIEDFEIRARRPLGKPFCSKLPVKLIGDVLQVWEFSRRFSDVLGLEKPFSLQELECELINPWLDNPPPPQKLANGTQDVVDANSYRNHMINNHAKSSCSNYFPVVAEKFLACMGTHGNCTGVILTNAHTSLLSTLISELLIKVAPHVDPNFDTGEFKSKRGKKKDSENSNIAKKAKIDALPINDLTWPELARRYVLAVLSMEGNLDCTEIISRESGRVFHCLQGDGGPLCGSLTGVAAMEADALLLAEASKKVYGSLKSKDDVLSIDQNESDASDALKIVADNDSEVPDWARVLEPVRKLPTNVGARIRRLVHEALEKNPPEWAKKILLYSISKEVYKGNASGPTKRAVVSVLDDSRCEKPQQKPEKKEIGKTPAIALSDLLMKQCRLVLRRVTAADEKKVFCNLLGRTFLISNDNDDKGCLGYPAMVSRPLDFRTIDLRLAAGSYNGSHEAFFEDVQEVWEFSRRFSDVLGLEKPFSLQELECELINPWLDNPPPPQKLANGTQDVVDANSYRNHMINNHAKSSCSNYFPVVAEKFLACMGTHGNCTGVILTNAHTSLLSTLISELLIKVAPHVDPNFDTGEFKSKRGKKKDSENSNIAKKAKIDALPINDLTWPELARRYVLAVLSMEGNLDCTEIISRESGRVFHCLQGDGGPLCGSLTGVAAMEADALLLAEASKKVYGSLKSKDDVLSIDQNESDASDALKIVADNDSEVPDWARVLEPVRKLPTNVGARIRRLVHEALEKNPPEWAKKILLYSISKEVYKGNASGPTKRAVVSVLDDSRCEKPQQKPEKKEIGKTPAIALSDLLMKQCRLVLRRVTAADEKKVFCNLLGRTFLISNDNDDKGCLGYPAMVSRPLDFRTIDLRLAAGSYNGSHEAFFEDVQEVWYNIRMAYGSQPKLTGLAETLFRKFEEMYEEEVLVLVNKTRKHANPDSLNEKAKELEDMVAHATETSLPKAPWDEEVCKVCGMDRDDDSVLLCDSCDSEYHTYCLNPPLVRIPEGNWYCPSCLAGKPTYHGASYGTRVSSLCRRRYQKDLTNRYLDELADLANAMEVKEYWDLNLEQRIFLIKLLTDEILNSATMRDHIDRSVSGSSDLQQKIRATTSEWNALNSCADNGSMLSEAPDGEPSNFPENMISNLQKSIATLESELLKVQVRKEPLGRDSDGRLYWVFSSIGTSLQQADLQDHRTTTQSSSNMRNTVLVVGSPSSSREISFSNIFPAEEIKHAPVSSDWSCYQSDSEIQELIGWLRETVATEKELKDSISHWHQIKLHDTNVAKSHIQHEMQPTPLNSTINGKPLDTDSPVTNAWTALEKKFGPCLKIQATDNSNEQGYKAETSFQGRICRCKCLELLWASKQHCFSCHQTFSTREDLDKHNDGACSMSLGFRESNMDSSKRKRMRSEPLLENSSDLRTVKAFKGEKQKAASCFDEKTHPECPFTLEEIITKFVIKDPVKEVVKDIGLISSAGQVSFVSQRAAYPDHPVLSLVPIDPSDSSSKLANQKIVSKRRVNTVIGTKTGHSSSTFRWPDKGMEQEPVKGGRPNSKCMSERDPLSATKNMLRGGKWAVYRESSERPIRGRLCGILCRLKSYLLDMDAALPEEALRPSRTNFEKRRLWRGFVKSAESIYEMNQAITVLEDAIKTAYLRKDWWYWSSPSAMAKICTISALALRIYALDAAIIYEKNIPTEDLGDVCRLGKVSPSTSVLPKSDKSDSPDLPKLRSRSNKRRKA</sequence>
<dbReference type="GO" id="GO:0000785">
    <property type="term" value="C:chromatin"/>
    <property type="evidence" value="ECO:0007669"/>
    <property type="project" value="UniProtKB-ARBA"/>
</dbReference>
<organism evidence="16">
    <name type="scientific">Daucus carota subsp. sativus</name>
    <name type="common">Carrot</name>
    <dbReference type="NCBI Taxonomy" id="79200"/>
    <lineage>
        <taxon>Eukaryota</taxon>
        <taxon>Viridiplantae</taxon>
        <taxon>Streptophyta</taxon>
        <taxon>Embryophyta</taxon>
        <taxon>Tracheophyta</taxon>
        <taxon>Spermatophyta</taxon>
        <taxon>Magnoliopsida</taxon>
        <taxon>eudicotyledons</taxon>
        <taxon>Gunneridae</taxon>
        <taxon>Pentapetalae</taxon>
        <taxon>asterids</taxon>
        <taxon>campanulids</taxon>
        <taxon>Apiales</taxon>
        <taxon>Apiaceae</taxon>
        <taxon>Apioideae</taxon>
        <taxon>Scandiceae</taxon>
        <taxon>Daucinae</taxon>
        <taxon>Daucus</taxon>
        <taxon>Daucus sect. Daucus</taxon>
    </lineage>
</organism>
<dbReference type="Pfam" id="PF15612">
    <property type="entry name" value="WHIM1"/>
    <property type="match status" value="1"/>
</dbReference>
<keyword evidence="2" id="KW-0808">Transferase</keyword>
<dbReference type="GO" id="GO:0048731">
    <property type="term" value="P:system development"/>
    <property type="evidence" value="ECO:0007669"/>
    <property type="project" value="UniProtKB-ARBA"/>
</dbReference>
<dbReference type="PROSITE" id="PS01359">
    <property type="entry name" value="ZF_PHD_1"/>
    <property type="match status" value="1"/>
</dbReference>
<dbReference type="GO" id="GO:0016740">
    <property type="term" value="F:transferase activity"/>
    <property type="evidence" value="ECO:0007669"/>
    <property type="project" value="UniProtKB-KW"/>
</dbReference>
<comment type="caution">
    <text evidence="16">The sequence shown here is derived from an EMBL/GenBank/DDBJ whole genome shotgun (WGS) entry which is preliminary data.</text>
</comment>
<dbReference type="InterPro" id="IPR028942">
    <property type="entry name" value="WHIM1_dom"/>
</dbReference>
<protein>
    <submittedName>
        <fullName evidence="16">Uncharacterized protein</fullName>
    </submittedName>
</protein>
<keyword evidence="4 12" id="KW-0863">Zinc-finger</keyword>
<dbReference type="GO" id="GO:0003677">
    <property type="term" value="F:DNA binding"/>
    <property type="evidence" value="ECO:0007669"/>
    <property type="project" value="UniProtKB-KW"/>
</dbReference>
<dbReference type="PROSITE" id="PS50016">
    <property type="entry name" value="ZF_PHD_2"/>
    <property type="match status" value="1"/>
</dbReference>
<dbReference type="InterPro" id="IPR036427">
    <property type="entry name" value="Bromodomain-like_sf"/>
</dbReference>
<evidence type="ECO:0000259" key="14">
    <source>
        <dbReference type="PROSITE" id="PS50014"/>
    </source>
</evidence>
<feature type="domain" description="PHD-type" evidence="15">
    <location>
        <begin position="1678"/>
        <end position="1728"/>
    </location>
</feature>
<accession>A0A166E927</accession>
<dbReference type="GO" id="GO:0005634">
    <property type="term" value="C:nucleus"/>
    <property type="evidence" value="ECO:0007669"/>
    <property type="project" value="UniProtKB-SubCell"/>
</dbReference>
<dbReference type="GO" id="GO:0140993">
    <property type="term" value="F:histone modifying activity"/>
    <property type="evidence" value="ECO:0007669"/>
    <property type="project" value="UniProtKB-ARBA"/>
</dbReference>
<dbReference type="PROSITE" id="PS51543">
    <property type="entry name" value="FYRC"/>
    <property type="match status" value="1"/>
</dbReference>
<dbReference type="InterPro" id="IPR019787">
    <property type="entry name" value="Znf_PHD-finger"/>
</dbReference>
<feature type="region of interest" description="Disordered" evidence="13">
    <location>
        <begin position="2413"/>
        <end position="2444"/>
    </location>
</feature>
<dbReference type="InterPro" id="IPR003888">
    <property type="entry name" value="FYrich_N"/>
</dbReference>
<dbReference type="InterPro" id="IPR011011">
    <property type="entry name" value="Znf_FYVE_PHD"/>
</dbReference>
<feature type="compositionally biased region" description="Basic and acidic residues" evidence="13">
    <location>
        <begin position="2242"/>
        <end position="2253"/>
    </location>
</feature>
<dbReference type="Gene3D" id="3.30.160.360">
    <property type="match status" value="1"/>
</dbReference>
<comment type="subcellular location">
    <subcellularLocation>
        <location evidence="1">Nucleus</location>
    </subcellularLocation>
</comment>
<dbReference type="SMART" id="SM00249">
    <property type="entry name" value="PHD"/>
    <property type="match status" value="2"/>
</dbReference>
<dbReference type="Pfam" id="PF00439">
    <property type="entry name" value="Bromodomain"/>
    <property type="match status" value="1"/>
</dbReference>
<dbReference type="InterPro" id="IPR028941">
    <property type="entry name" value="WHIM2_dom"/>
</dbReference>
<dbReference type="SUPFAM" id="SSF47370">
    <property type="entry name" value="Bromodomain"/>
    <property type="match status" value="2"/>
</dbReference>
<dbReference type="InterPro" id="IPR001965">
    <property type="entry name" value="Znf_PHD"/>
</dbReference>
<name>A0A166E927_DAUCS</name>
<evidence type="ECO:0000256" key="12">
    <source>
        <dbReference type="PROSITE-ProRule" id="PRU00146"/>
    </source>
</evidence>
<dbReference type="InterPro" id="IPR013083">
    <property type="entry name" value="Znf_RING/FYVE/PHD"/>
</dbReference>
<dbReference type="GO" id="GO:0008270">
    <property type="term" value="F:zinc ion binding"/>
    <property type="evidence" value="ECO:0007669"/>
    <property type="project" value="UniProtKB-KW"/>
</dbReference>
<proteinExistence type="predicted"/>
<dbReference type="Gramene" id="KZN06256">
    <property type="protein sequence ID" value="KZN06256"/>
    <property type="gene ID" value="DCAR_007093"/>
</dbReference>
<evidence type="ECO:0000256" key="3">
    <source>
        <dbReference type="ARBA" id="ARBA00022723"/>
    </source>
</evidence>
<dbReference type="Pfam" id="PF02791">
    <property type="entry name" value="DDT"/>
    <property type="match status" value="1"/>
</dbReference>
<evidence type="ECO:0000256" key="1">
    <source>
        <dbReference type="ARBA" id="ARBA00004123"/>
    </source>
</evidence>
<dbReference type="InterPro" id="IPR003889">
    <property type="entry name" value="FYrich_C"/>
</dbReference>
<dbReference type="PANTHER" id="PTHR47162">
    <property type="entry name" value="OS02G0192300 PROTEIN"/>
    <property type="match status" value="1"/>
</dbReference>
<gene>
    <name evidence="16" type="ORF">DCAR_007093</name>
</gene>
<keyword evidence="5" id="KW-0862">Zinc</keyword>
<evidence type="ECO:0000256" key="4">
    <source>
        <dbReference type="ARBA" id="ARBA00022771"/>
    </source>
</evidence>
<dbReference type="Gene3D" id="1.20.920.10">
    <property type="entry name" value="Bromodomain-like"/>
    <property type="match status" value="2"/>
</dbReference>
<reference evidence="16" key="1">
    <citation type="journal article" date="2016" name="Nat. Genet.">
        <title>A high-quality carrot genome assembly provides new insights into carotenoid accumulation and asterid genome evolution.</title>
        <authorList>
            <person name="Iorizzo M."/>
            <person name="Ellison S."/>
            <person name="Senalik D."/>
            <person name="Zeng P."/>
            <person name="Satapoomin P."/>
            <person name="Huang J."/>
            <person name="Bowman M."/>
            <person name="Iovene M."/>
            <person name="Sanseverino W."/>
            <person name="Cavagnaro P."/>
            <person name="Yildiz M."/>
            <person name="Macko-Podgorni A."/>
            <person name="Moranska E."/>
            <person name="Grzebelus E."/>
            <person name="Grzebelus D."/>
            <person name="Ashrafi H."/>
            <person name="Zheng Z."/>
            <person name="Cheng S."/>
            <person name="Spooner D."/>
            <person name="Van Deynze A."/>
            <person name="Simon P."/>
        </authorList>
    </citation>
    <scope>NUCLEOTIDE SEQUENCE [LARGE SCALE GENOMIC DNA]</scope>
    <source>
        <tissue evidence="16">Leaf</tissue>
    </source>
</reference>
<dbReference type="EMBL" id="LNRQ01000002">
    <property type="protein sequence ID" value="KZN06256.1"/>
    <property type="molecule type" value="Genomic_DNA"/>
</dbReference>
<dbReference type="CDD" id="cd15519">
    <property type="entry name" value="PHD1_Lid2p_like"/>
    <property type="match status" value="1"/>
</dbReference>
<keyword evidence="9" id="KW-0804">Transcription</keyword>
<dbReference type="InterPro" id="IPR018501">
    <property type="entry name" value="DDT_dom"/>
</dbReference>
<dbReference type="Pfam" id="PF00628">
    <property type="entry name" value="PHD"/>
    <property type="match status" value="1"/>
</dbReference>
<dbReference type="PROSITE" id="PS51542">
    <property type="entry name" value="FYRN"/>
    <property type="match status" value="1"/>
</dbReference>
<dbReference type="SUPFAM" id="SSF57903">
    <property type="entry name" value="FYVE/PHD zinc finger"/>
    <property type="match status" value="2"/>
</dbReference>
<evidence type="ECO:0000259" key="15">
    <source>
        <dbReference type="PROSITE" id="PS50016"/>
    </source>
</evidence>
<evidence type="ECO:0000256" key="6">
    <source>
        <dbReference type="ARBA" id="ARBA00023015"/>
    </source>
</evidence>
<evidence type="ECO:0000256" key="2">
    <source>
        <dbReference type="ARBA" id="ARBA00022679"/>
    </source>
</evidence>
<evidence type="ECO:0000256" key="13">
    <source>
        <dbReference type="SAM" id="MobiDB-lite"/>
    </source>
</evidence>
<dbReference type="OMA" id="CELINPW"/>
<keyword evidence="7 11" id="KW-0103">Bromodomain</keyword>
<feature type="region of interest" description="Disordered" evidence="13">
    <location>
        <begin position="2234"/>
        <end position="2265"/>
    </location>
</feature>
<evidence type="ECO:0000256" key="8">
    <source>
        <dbReference type="ARBA" id="ARBA00023125"/>
    </source>
</evidence>
<keyword evidence="8" id="KW-0238">DNA-binding</keyword>
<keyword evidence="3" id="KW-0479">Metal-binding</keyword>